<accession>A0A498D2Z8</accession>
<dbReference type="Gene3D" id="3.30.530.20">
    <property type="match status" value="1"/>
</dbReference>
<proteinExistence type="predicted"/>
<dbReference type="Pfam" id="PF10604">
    <property type="entry name" value="Polyketide_cyc2"/>
    <property type="match status" value="1"/>
</dbReference>
<organism evidence="1 2">
    <name type="scientific">Oceanobacillus piezotolerans</name>
    <dbReference type="NCBI Taxonomy" id="2448030"/>
    <lineage>
        <taxon>Bacteria</taxon>
        <taxon>Bacillati</taxon>
        <taxon>Bacillota</taxon>
        <taxon>Bacilli</taxon>
        <taxon>Bacillales</taxon>
        <taxon>Bacillaceae</taxon>
        <taxon>Oceanobacillus</taxon>
    </lineage>
</organism>
<dbReference type="EMBL" id="RCHR01000006">
    <property type="protein sequence ID" value="RLL42053.1"/>
    <property type="molecule type" value="Genomic_DNA"/>
</dbReference>
<dbReference type="InterPro" id="IPR023393">
    <property type="entry name" value="START-like_dom_sf"/>
</dbReference>
<dbReference type="Proteomes" id="UP000270219">
    <property type="component" value="Unassembled WGS sequence"/>
</dbReference>
<evidence type="ECO:0000313" key="1">
    <source>
        <dbReference type="EMBL" id="RLL42053.1"/>
    </source>
</evidence>
<keyword evidence="2" id="KW-1185">Reference proteome</keyword>
<reference evidence="1 2" key="1">
    <citation type="submission" date="2018-10" db="EMBL/GenBank/DDBJ databases">
        <title>Oceanobacillus sp. YLB-02 draft genome.</title>
        <authorList>
            <person name="Yu L."/>
        </authorList>
    </citation>
    <scope>NUCLEOTIDE SEQUENCE [LARGE SCALE GENOMIC DNA]</scope>
    <source>
        <strain evidence="1 2">YLB-02</strain>
    </source>
</reference>
<dbReference type="AlphaFoldDB" id="A0A498D2Z8"/>
<sequence>MKTWSHEAVIDANIEKVWQLFNGSLEDMQKVMPNVIENELVKEGKNNVGTVYRQKYQEGKRVQEYEVKTLEYENEAERKRLKVGFNLANMFDITAKYELEKLEEHQTLFKYTTTNNPLKWYIKPLVKLASNKVVVQFVDRVKEVAEAEEQ</sequence>
<evidence type="ECO:0000313" key="2">
    <source>
        <dbReference type="Proteomes" id="UP000270219"/>
    </source>
</evidence>
<dbReference type="SUPFAM" id="SSF55961">
    <property type="entry name" value="Bet v1-like"/>
    <property type="match status" value="1"/>
</dbReference>
<gene>
    <name evidence="1" type="ORF">D8M04_15830</name>
</gene>
<comment type="caution">
    <text evidence="1">The sequence shown here is derived from an EMBL/GenBank/DDBJ whole genome shotgun (WGS) entry which is preliminary data.</text>
</comment>
<protein>
    <submittedName>
        <fullName evidence="1">SRPBCC family protein</fullName>
    </submittedName>
</protein>
<dbReference type="OrthoDB" id="2360771at2"/>
<dbReference type="RefSeq" id="WP_121524392.1">
    <property type="nucleotide sequence ID" value="NZ_RCHR01000006.1"/>
</dbReference>
<name>A0A498D2Z8_9BACI</name>
<dbReference type="InterPro" id="IPR019587">
    <property type="entry name" value="Polyketide_cyclase/dehydratase"/>
</dbReference>